<evidence type="ECO:0000313" key="2">
    <source>
        <dbReference type="EMBL" id="RNB44566.1"/>
    </source>
</evidence>
<dbReference type="InterPro" id="IPR011256">
    <property type="entry name" value="Reg_factor_effector_dom_sf"/>
</dbReference>
<protein>
    <submittedName>
        <fullName evidence="2">AraC family transcriptional regulator</fullName>
    </submittedName>
</protein>
<dbReference type="EMBL" id="RHHB01000061">
    <property type="protein sequence ID" value="RNB44566.1"/>
    <property type="molecule type" value="Genomic_DNA"/>
</dbReference>
<organism evidence="2 3">
    <name type="scientific">Agromyces tardus</name>
    <dbReference type="NCBI Taxonomy" id="2583849"/>
    <lineage>
        <taxon>Bacteria</taxon>
        <taxon>Bacillati</taxon>
        <taxon>Actinomycetota</taxon>
        <taxon>Actinomycetes</taxon>
        <taxon>Micrococcales</taxon>
        <taxon>Microbacteriaceae</taxon>
        <taxon>Agromyces</taxon>
    </lineage>
</organism>
<dbReference type="InterPro" id="IPR029442">
    <property type="entry name" value="GyrI-like"/>
</dbReference>
<evidence type="ECO:0000259" key="1">
    <source>
        <dbReference type="SMART" id="SM00871"/>
    </source>
</evidence>
<name>A0A3M8A0I3_9MICO</name>
<evidence type="ECO:0000313" key="3">
    <source>
        <dbReference type="Proteomes" id="UP000275048"/>
    </source>
</evidence>
<dbReference type="SMART" id="SM00871">
    <property type="entry name" value="AraC_E_bind"/>
    <property type="match status" value="1"/>
</dbReference>
<feature type="domain" description="AraC effector-binding" evidence="1">
    <location>
        <begin position="3"/>
        <end position="154"/>
    </location>
</feature>
<accession>A0A3M8A0I3</accession>
<reference evidence="2 3" key="1">
    <citation type="submission" date="2018-10" db="EMBL/GenBank/DDBJ databases">
        <title>Isolation, diversity and antibacterial activity of antinobacteria from the wheat rhizosphere soil.</title>
        <authorList>
            <person name="Sun T."/>
        </authorList>
    </citation>
    <scope>NUCLEOTIDE SEQUENCE [LARGE SCALE GENOMIC DNA]</scope>
    <source>
        <strain evidence="2 3">SJ-23</strain>
    </source>
</reference>
<keyword evidence="3" id="KW-1185">Reference proteome</keyword>
<dbReference type="Proteomes" id="UP000275048">
    <property type="component" value="Unassembled WGS sequence"/>
</dbReference>
<gene>
    <name evidence="2" type="ORF">EDM22_17565</name>
</gene>
<dbReference type="Gene3D" id="3.20.80.10">
    <property type="entry name" value="Regulatory factor, effector binding domain"/>
    <property type="match status" value="1"/>
</dbReference>
<dbReference type="InterPro" id="IPR010499">
    <property type="entry name" value="AraC_E-bd"/>
</dbReference>
<comment type="caution">
    <text evidence="2">The sequence shown here is derived from an EMBL/GenBank/DDBJ whole genome shotgun (WGS) entry which is preliminary data.</text>
</comment>
<dbReference type="SUPFAM" id="SSF55136">
    <property type="entry name" value="Probable bacterial effector-binding domain"/>
    <property type="match status" value="1"/>
</dbReference>
<sequence length="157" mass="16452">MPHEVHITQTPHRDLAVVRTATTFPGIPAAMGQAFGRVAAYLGPLGLLGNSPAVGLYTDMDLQAGTLTVSAGFRVGRPVEGDGTVVPAELPATEVATTTHVGPYATVSEAYDAIAAAMALQGRELDESTMWEEYWSPPGTPDEDTVTEVFCPLKPAA</sequence>
<proteinExistence type="predicted"/>
<dbReference type="Pfam" id="PF06445">
    <property type="entry name" value="GyrI-like"/>
    <property type="match status" value="1"/>
</dbReference>
<dbReference type="AlphaFoldDB" id="A0A3M8A0I3"/>
<dbReference type="OrthoDB" id="795001at2"/>
<dbReference type="RefSeq" id="WP_122938383.1">
    <property type="nucleotide sequence ID" value="NZ_JBHSNT010000003.1"/>
</dbReference>